<organism evidence="1 2">
    <name type="scientific">Trifolium medium</name>
    <dbReference type="NCBI Taxonomy" id="97028"/>
    <lineage>
        <taxon>Eukaryota</taxon>
        <taxon>Viridiplantae</taxon>
        <taxon>Streptophyta</taxon>
        <taxon>Embryophyta</taxon>
        <taxon>Tracheophyta</taxon>
        <taxon>Spermatophyta</taxon>
        <taxon>Magnoliopsida</taxon>
        <taxon>eudicotyledons</taxon>
        <taxon>Gunneridae</taxon>
        <taxon>Pentapetalae</taxon>
        <taxon>rosids</taxon>
        <taxon>fabids</taxon>
        <taxon>Fabales</taxon>
        <taxon>Fabaceae</taxon>
        <taxon>Papilionoideae</taxon>
        <taxon>50 kb inversion clade</taxon>
        <taxon>NPAAA clade</taxon>
        <taxon>Hologalegina</taxon>
        <taxon>IRL clade</taxon>
        <taxon>Trifolieae</taxon>
        <taxon>Trifolium</taxon>
    </lineage>
</organism>
<comment type="caution">
    <text evidence="1">The sequence shown here is derived from an EMBL/GenBank/DDBJ whole genome shotgun (WGS) entry which is preliminary data.</text>
</comment>
<dbReference type="AlphaFoldDB" id="A0A392U213"/>
<evidence type="ECO:0000313" key="1">
    <source>
        <dbReference type="EMBL" id="MCI66085.1"/>
    </source>
</evidence>
<keyword evidence="2" id="KW-1185">Reference proteome</keyword>
<feature type="non-terminal residue" evidence="1">
    <location>
        <position position="1"/>
    </location>
</feature>
<reference evidence="1 2" key="1">
    <citation type="journal article" date="2018" name="Front. Plant Sci.">
        <title>Red Clover (Trifolium pratense) and Zigzag Clover (T. medium) - A Picture of Genomic Similarities and Differences.</title>
        <authorList>
            <person name="Dluhosova J."/>
            <person name="Istvanek J."/>
            <person name="Nedelnik J."/>
            <person name="Repkova J."/>
        </authorList>
    </citation>
    <scope>NUCLEOTIDE SEQUENCE [LARGE SCALE GENOMIC DNA]</scope>
    <source>
        <strain evidence="2">cv. 10/8</strain>
        <tissue evidence="1">Leaf</tissue>
    </source>
</reference>
<protein>
    <submittedName>
        <fullName evidence="1">Uncharacterized protein</fullName>
    </submittedName>
</protein>
<accession>A0A392U213</accession>
<name>A0A392U213_9FABA</name>
<proteinExistence type="predicted"/>
<dbReference type="EMBL" id="LXQA010688333">
    <property type="protein sequence ID" value="MCI66085.1"/>
    <property type="molecule type" value="Genomic_DNA"/>
</dbReference>
<sequence length="60" mass="6654">HPPPTPPSPSLILTISLHHEDPLLRPSFSQPPHNELLALYTTTPRYPPTASDTIFLTEPC</sequence>
<evidence type="ECO:0000313" key="2">
    <source>
        <dbReference type="Proteomes" id="UP000265520"/>
    </source>
</evidence>
<dbReference type="Proteomes" id="UP000265520">
    <property type="component" value="Unassembled WGS sequence"/>
</dbReference>